<keyword evidence="3" id="KW-1185">Reference proteome</keyword>
<proteinExistence type="predicted"/>
<evidence type="ECO:0000313" key="2">
    <source>
        <dbReference type="EMBL" id="KEJ82383.1"/>
    </source>
</evidence>
<dbReference type="AlphaFoldDB" id="A0A073HWL9"/>
<sequence>MSKETTQEILSKKLKLKLNNQIKKEICGKCGKLLQILNQRKDNNYQKLENVNDTPRSALVYIEQFENIQWDENKKRVKICYQCSKTDIQDYCNERTFPQPEELKRLTTRQQQYAIMLGNIHSYIENKKGGSYYHLLGDQDFTTYDGSIHNYFKELRREDNWWHKLQTHEKKNIGTALSYLKEKNHLFKIFYCNWEIYHIIQAKKELREILENSMKMFIFSLQSAKGQKTSQIQKDKMSYMKIQAEEFQWTQLKNITFSPQTQSIMIIYLEDLLNLVILLHSIHSKQQDLTDMKKSTRQQTNKSHLKKRDQINKNSQETRYIIEIRTLRKCCSPLYFQQEWVDIIILTNNME</sequence>
<accession>A0A073HWL9</accession>
<evidence type="ECO:0000256" key="1">
    <source>
        <dbReference type="SAM" id="MobiDB-lite"/>
    </source>
</evidence>
<evidence type="ECO:0000313" key="3">
    <source>
        <dbReference type="Proteomes" id="UP000053232"/>
    </source>
</evidence>
<organism evidence="2 3">
    <name type="scientific">Oxytricha trifallax</name>
    <dbReference type="NCBI Taxonomy" id="1172189"/>
    <lineage>
        <taxon>Eukaryota</taxon>
        <taxon>Sar</taxon>
        <taxon>Alveolata</taxon>
        <taxon>Ciliophora</taxon>
        <taxon>Intramacronucleata</taxon>
        <taxon>Spirotrichea</taxon>
        <taxon>Stichotrichia</taxon>
        <taxon>Sporadotrichida</taxon>
        <taxon>Oxytrichidae</taxon>
        <taxon>Oxytrichinae</taxon>
        <taxon>Oxytricha</taxon>
    </lineage>
</organism>
<dbReference type="EMBL" id="ARYC01025331">
    <property type="protein sequence ID" value="KEJ82383.1"/>
    <property type="molecule type" value="Genomic_DNA"/>
</dbReference>
<dbReference type="Proteomes" id="UP000053232">
    <property type="component" value="Unassembled WGS sequence"/>
</dbReference>
<feature type="region of interest" description="Disordered" evidence="1">
    <location>
        <begin position="290"/>
        <end position="310"/>
    </location>
</feature>
<protein>
    <submittedName>
        <fullName evidence="2">Uncharacterized protein</fullName>
    </submittedName>
</protein>
<comment type="caution">
    <text evidence="2">The sequence shown here is derived from an EMBL/GenBank/DDBJ whole genome shotgun (WGS) entry which is preliminary data.</text>
</comment>
<reference evidence="3" key="1">
    <citation type="journal article" date="2014" name="Cell">
        <title>The Architecture of a Scrambled Genome Reveals Massive Levels of Genomic Rearrangement during Development.</title>
        <authorList>
            <person name="Chen X."/>
            <person name="Bracht J.R."/>
            <person name="Goldman A.D."/>
            <person name="Dolzhenko E."/>
            <person name="Clay D.M."/>
            <person name="Swart E.C."/>
            <person name="Perlman D.H."/>
            <person name="Doak T.G."/>
            <person name="Stuart A."/>
            <person name="Amemiya C.T."/>
            <person name="Sebra R.P."/>
            <person name="Landweber L.F."/>
        </authorList>
    </citation>
    <scope>NUCLEOTIDE SEQUENCE [LARGE SCALE GENOMIC DNA]</scope>
    <source>
        <strain evidence="3">JRB310</strain>
    </source>
</reference>
<name>A0A073HWL9_9SPIT</name>
<gene>
    <name evidence="2" type="ORF">OXYTRIMIC_282</name>
</gene>